<accession>M0BGD2</accession>
<feature type="region of interest" description="Disordered" evidence="1">
    <location>
        <begin position="1"/>
        <end position="48"/>
    </location>
</feature>
<protein>
    <recommendedName>
        <fullName evidence="2">DUF7119 domain-containing protein</fullName>
    </recommendedName>
</protein>
<dbReference type="Proteomes" id="UP000011560">
    <property type="component" value="Unassembled WGS sequence"/>
</dbReference>
<dbReference type="InterPro" id="IPR055543">
    <property type="entry name" value="DUF7119"/>
</dbReference>
<sequence length="245" mass="25877">MSDHDSGGPVSDGTAGEKSTDDARRSVSAANSSVPTDRESPVGEPVIRGDETVTGEHASEAVQFDPDDPASVGEAADVVRAFATADGADHLRMLRGAAACAALVRGVGSYTAAADRAGGDVTVSFVRKWARVHDLPRAVRTQVARGEIAPSAAKHIARIQGPDRFLLAWATIDAELSVREVRRITSDVADGTALETALAERDIPFGTIELDLPSETYRELRRRAALEGIDPGQLVADALRTDRNV</sequence>
<organism evidence="3 4">
    <name type="scientific">Halovivax asiaticus JCM 14624</name>
    <dbReference type="NCBI Taxonomy" id="1227490"/>
    <lineage>
        <taxon>Archaea</taxon>
        <taxon>Methanobacteriati</taxon>
        <taxon>Methanobacteriota</taxon>
        <taxon>Stenosarchaea group</taxon>
        <taxon>Halobacteria</taxon>
        <taxon>Halobacteriales</taxon>
        <taxon>Natrialbaceae</taxon>
        <taxon>Halovivax</taxon>
    </lineage>
</organism>
<keyword evidence="4" id="KW-1185">Reference proteome</keyword>
<dbReference type="Pfam" id="PF23433">
    <property type="entry name" value="DUF7119"/>
    <property type="match status" value="1"/>
</dbReference>
<dbReference type="PATRIC" id="fig|1227490.4.peg.2057"/>
<feature type="domain" description="DUF7119" evidence="2">
    <location>
        <begin position="65"/>
        <end position="203"/>
    </location>
</feature>
<evidence type="ECO:0000313" key="4">
    <source>
        <dbReference type="Proteomes" id="UP000011560"/>
    </source>
</evidence>
<dbReference type="Gene3D" id="1.10.10.2830">
    <property type="match status" value="1"/>
</dbReference>
<feature type="compositionally biased region" description="Basic and acidic residues" evidence="1">
    <location>
        <begin position="36"/>
        <end position="48"/>
    </location>
</feature>
<evidence type="ECO:0000256" key="1">
    <source>
        <dbReference type="SAM" id="MobiDB-lite"/>
    </source>
</evidence>
<dbReference type="EMBL" id="AOIQ01000016">
    <property type="protein sequence ID" value="ELZ09910.1"/>
    <property type="molecule type" value="Genomic_DNA"/>
</dbReference>
<gene>
    <name evidence="3" type="ORF">C479_10065</name>
</gene>
<proteinExistence type="predicted"/>
<evidence type="ECO:0000313" key="3">
    <source>
        <dbReference type="EMBL" id="ELZ09910.1"/>
    </source>
</evidence>
<comment type="caution">
    <text evidence="3">The sequence shown here is derived from an EMBL/GenBank/DDBJ whole genome shotgun (WGS) entry which is preliminary data.</text>
</comment>
<dbReference type="RefSeq" id="WP_007701730.1">
    <property type="nucleotide sequence ID" value="NZ_AOIQ01000016.1"/>
</dbReference>
<dbReference type="AlphaFoldDB" id="M0BGD2"/>
<reference evidence="3 4" key="1">
    <citation type="journal article" date="2014" name="PLoS Genet.">
        <title>Phylogenetically driven sequencing of extremely halophilic archaea reveals strategies for static and dynamic osmo-response.</title>
        <authorList>
            <person name="Becker E.A."/>
            <person name="Seitzer P.M."/>
            <person name="Tritt A."/>
            <person name="Larsen D."/>
            <person name="Krusor M."/>
            <person name="Yao A.I."/>
            <person name="Wu D."/>
            <person name="Madern D."/>
            <person name="Eisen J.A."/>
            <person name="Darling A.E."/>
            <person name="Facciotti M.T."/>
        </authorList>
    </citation>
    <scope>NUCLEOTIDE SEQUENCE [LARGE SCALE GENOMIC DNA]</scope>
    <source>
        <strain evidence="3 4">JCM 14624</strain>
    </source>
</reference>
<evidence type="ECO:0000259" key="2">
    <source>
        <dbReference type="Pfam" id="PF23433"/>
    </source>
</evidence>
<dbReference type="SUPFAM" id="SSF109709">
    <property type="entry name" value="KorB DNA-binding domain-like"/>
    <property type="match status" value="1"/>
</dbReference>
<name>M0BGD2_9EURY</name>